<evidence type="ECO:0000313" key="1">
    <source>
        <dbReference type="EMBL" id="ORZ02241.1"/>
    </source>
</evidence>
<dbReference type="InterPro" id="IPR011989">
    <property type="entry name" value="ARM-like"/>
</dbReference>
<dbReference type="EMBL" id="MCGN01000001">
    <property type="protein sequence ID" value="ORZ02241.1"/>
    <property type="molecule type" value="Genomic_DNA"/>
</dbReference>
<name>A0A1X2HRS7_SYNRA</name>
<sequence length="87" mass="9973">MDQAVYETLLRVTDSDGGIRSAAEQRLKEFAAAPEYPVSLTRLTVSRDIAVPQRQISFFFHDIYIYTASYGAHTLTSFVLFYHHHHP</sequence>
<dbReference type="InParanoid" id="A0A1X2HRS7"/>
<comment type="caution">
    <text evidence="1">The sequence shown here is derived from an EMBL/GenBank/DDBJ whole genome shotgun (WGS) entry which is preliminary data.</text>
</comment>
<evidence type="ECO:0000313" key="2">
    <source>
        <dbReference type="Proteomes" id="UP000242180"/>
    </source>
</evidence>
<keyword evidence="2" id="KW-1185">Reference proteome</keyword>
<evidence type="ECO:0008006" key="3">
    <source>
        <dbReference type="Google" id="ProtNLM"/>
    </source>
</evidence>
<organism evidence="1 2">
    <name type="scientific">Syncephalastrum racemosum</name>
    <name type="common">Filamentous fungus</name>
    <dbReference type="NCBI Taxonomy" id="13706"/>
    <lineage>
        <taxon>Eukaryota</taxon>
        <taxon>Fungi</taxon>
        <taxon>Fungi incertae sedis</taxon>
        <taxon>Mucoromycota</taxon>
        <taxon>Mucoromycotina</taxon>
        <taxon>Mucoromycetes</taxon>
        <taxon>Mucorales</taxon>
        <taxon>Syncephalastraceae</taxon>
        <taxon>Syncephalastrum</taxon>
    </lineage>
</organism>
<dbReference type="AlphaFoldDB" id="A0A1X2HRS7"/>
<dbReference type="OrthoDB" id="431626at2759"/>
<accession>A0A1X2HRS7</accession>
<dbReference type="Gene3D" id="1.25.10.10">
    <property type="entry name" value="Leucine-rich Repeat Variant"/>
    <property type="match status" value="1"/>
</dbReference>
<dbReference type="Proteomes" id="UP000242180">
    <property type="component" value="Unassembled WGS sequence"/>
</dbReference>
<gene>
    <name evidence="1" type="ORF">BCR43DRAFT_2918</name>
</gene>
<reference evidence="1 2" key="1">
    <citation type="submission" date="2016-07" db="EMBL/GenBank/DDBJ databases">
        <title>Pervasive Adenine N6-methylation of Active Genes in Fungi.</title>
        <authorList>
            <consortium name="DOE Joint Genome Institute"/>
            <person name="Mondo S.J."/>
            <person name="Dannebaum R.O."/>
            <person name="Kuo R.C."/>
            <person name="Labutti K."/>
            <person name="Haridas S."/>
            <person name="Kuo A."/>
            <person name="Salamov A."/>
            <person name="Ahrendt S.R."/>
            <person name="Lipzen A."/>
            <person name="Sullivan W."/>
            <person name="Andreopoulos W.B."/>
            <person name="Clum A."/>
            <person name="Lindquist E."/>
            <person name="Daum C."/>
            <person name="Ramamoorthy G.K."/>
            <person name="Gryganskyi A."/>
            <person name="Culley D."/>
            <person name="Magnuson J.K."/>
            <person name="James T.Y."/>
            <person name="O'Malley M.A."/>
            <person name="Stajich J.E."/>
            <person name="Spatafora J.W."/>
            <person name="Visel A."/>
            <person name="Grigoriev I.V."/>
        </authorList>
    </citation>
    <scope>NUCLEOTIDE SEQUENCE [LARGE SCALE GENOMIC DNA]</scope>
    <source>
        <strain evidence="1 2">NRRL 2496</strain>
    </source>
</reference>
<proteinExistence type="predicted"/>
<dbReference type="STRING" id="13706.A0A1X2HRS7"/>
<protein>
    <recommendedName>
        <fullName evidence="3">Importin N-terminal domain-containing protein</fullName>
    </recommendedName>
</protein>